<name>A0A9D4HQI1_DREPO</name>
<comment type="caution">
    <text evidence="5">The sequence shown here is derived from an EMBL/GenBank/DDBJ whole genome shotgun (WGS) entry which is preliminary data.</text>
</comment>
<feature type="chain" id="PRO_5039776604" description="Lipocalin/cytosolic fatty-acid binding domain-containing protein" evidence="3">
    <location>
        <begin position="18"/>
        <end position="198"/>
    </location>
</feature>
<dbReference type="Proteomes" id="UP000828390">
    <property type="component" value="Unassembled WGS sequence"/>
</dbReference>
<reference evidence="5" key="2">
    <citation type="submission" date="2020-11" db="EMBL/GenBank/DDBJ databases">
        <authorList>
            <person name="McCartney M.A."/>
            <person name="Auch B."/>
            <person name="Kono T."/>
            <person name="Mallez S."/>
            <person name="Becker A."/>
            <person name="Gohl D.M."/>
            <person name="Silverstein K.A.T."/>
            <person name="Koren S."/>
            <person name="Bechman K.B."/>
            <person name="Herman A."/>
            <person name="Abrahante J.E."/>
            <person name="Garbe J."/>
        </authorList>
    </citation>
    <scope>NUCLEOTIDE SEQUENCE</scope>
    <source>
        <strain evidence="5">Duluth1</strain>
        <tissue evidence="5">Whole animal</tissue>
    </source>
</reference>
<dbReference type="AlphaFoldDB" id="A0A9D4HQI1"/>
<dbReference type="Gene3D" id="2.40.128.20">
    <property type="match status" value="1"/>
</dbReference>
<dbReference type="PROSITE" id="PS00213">
    <property type="entry name" value="LIPOCALIN"/>
    <property type="match status" value="1"/>
</dbReference>
<feature type="signal peptide" evidence="3">
    <location>
        <begin position="1"/>
        <end position="17"/>
    </location>
</feature>
<dbReference type="Pfam" id="PF08212">
    <property type="entry name" value="Lipocalin_2"/>
    <property type="match status" value="1"/>
</dbReference>
<evidence type="ECO:0000313" key="6">
    <source>
        <dbReference type="Proteomes" id="UP000828390"/>
    </source>
</evidence>
<dbReference type="InterPro" id="IPR022271">
    <property type="entry name" value="Lipocalin_ApoD"/>
</dbReference>
<keyword evidence="2" id="KW-0446">Lipid-binding</keyword>
<evidence type="ECO:0000259" key="4">
    <source>
        <dbReference type="Pfam" id="PF08212"/>
    </source>
</evidence>
<dbReference type="PANTHER" id="PTHR37437">
    <property type="entry name" value="LIPOCALIN-RELATED PROTEIN-RELATED"/>
    <property type="match status" value="1"/>
</dbReference>
<comment type="similarity">
    <text evidence="1 3">Belongs to the calycin superfamily. Lipocalin family.</text>
</comment>
<dbReference type="EMBL" id="JAIWYP010000012">
    <property type="protein sequence ID" value="KAH3727749.1"/>
    <property type="molecule type" value="Genomic_DNA"/>
</dbReference>
<dbReference type="InterPro" id="IPR047202">
    <property type="entry name" value="Lipocalin_Blc-like_dom"/>
</dbReference>
<gene>
    <name evidence="5" type="ORF">DPMN_053692</name>
</gene>
<evidence type="ECO:0000256" key="3">
    <source>
        <dbReference type="PIRNR" id="PIRNR036893"/>
    </source>
</evidence>
<reference evidence="5" key="1">
    <citation type="journal article" date="2019" name="bioRxiv">
        <title>The Genome of the Zebra Mussel, Dreissena polymorpha: A Resource for Invasive Species Research.</title>
        <authorList>
            <person name="McCartney M.A."/>
            <person name="Auch B."/>
            <person name="Kono T."/>
            <person name="Mallez S."/>
            <person name="Zhang Y."/>
            <person name="Obille A."/>
            <person name="Becker A."/>
            <person name="Abrahante J.E."/>
            <person name="Garbe J."/>
            <person name="Badalamenti J.P."/>
            <person name="Herman A."/>
            <person name="Mangelson H."/>
            <person name="Liachko I."/>
            <person name="Sullivan S."/>
            <person name="Sone E.D."/>
            <person name="Koren S."/>
            <person name="Silverstein K.A.T."/>
            <person name="Beckman K.B."/>
            <person name="Gohl D.M."/>
        </authorList>
    </citation>
    <scope>NUCLEOTIDE SEQUENCE</scope>
    <source>
        <strain evidence="5">Duluth1</strain>
        <tissue evidence="5">Whole animal</tissue>
    </source>
</reference>
<dbReference type="SUPFAM" id="SSF50814">
    <property type="entry name" value="Lipocalins"/>
    <property type="match status" value="1"/>
</dbReference>
<sequence length="198" mass="22166">MFAYLFCLAAIATVGNGFLLDTVFGAPPRTVQSLDLNKYLGRWFQMYASQSVITLWENNAFCVTADYELGSSGNVTVLNSERLQNATGPLKVIHGYATPTGEPGKFTVKLEMVPIAAPYWVLKLGPATYGETGQYHYSVVSDNVRGTLFVLARDPETFRRDYATEVEEFLKSAGFTHFYNKYIITYHGMDCVYNANHH</sequence>
<dbReference type="GO" id="GO:0008289">
    <property type="term" value="F:lipid binding"/>
    <property type="evidence" value="ECO:0007669"/>
    <property type="project" value="UniProtKB-KW"/>
</dbReference>
<dbReference type="OrthoDB" id="565904at2759"/>
<dbReference type="InterPro" id="IPR022272">
    <property type="entry name" value="Lipocalin_CS"/>
</dbReference>
<dbReference type="InterPro" id="IPR012674">
    <property type="entry name" value="Calycin"/>
</dbReference>
<keyword evidence="6" id="KW-1185">Reference proteome</keyword>
<dbReference type="CDD" id="cd19438">
    <property type="entry name" value="lipocalin_Blc-like"/>
    <property type="match status" value="1"/>
</dbReference>
<evidence type="ECO:0000313" key="5">
    <source>
        <dbReference type="EMBL" id="KAH3727749.1"/>
    </source>
</evidence>
<feature type="domain" description="Lipocalin/cytosolic fatty-acid binding" evidence="4">
    <location>
        <begin position="34"/>
        <end position="169"/>
    </location>
</feature>
<keyword evidence="3" id="KW-0732">Signal</keyword>
<dbReference type="PIRSF" id="PIRSF036893">
    <property type="entry name" value="Lipocalin_ApoD"/>
    <property type="match status" value="1"/>
</dbReference>
<protein>
    <recommendedName>
        <fullName evidence="4">Lipocalin/cytosolic fatty-acid binding domain-containing protein</fullName>
    </recommendedName>
</protein>
<dbReference type="InterPro" id="IPR000566">
    <property type="entry name" value="Lipocln_cytosolic_FA-bd_dom"/>
</dbReference>
<organism evidence="5 6">
    <name type="scientific">Dreissena polymorpha</name>
    <name type="common">Zebra mussel</name>
    <name type="synonym">Mytilus polymorpha</name>
    <dbReference type="NCBI Taxonomy" id="45954"/>
    <lineage>
        <taxon>Eukaryota</taxon>
        <taxon>Metazoa</taxon>
        <taxon>Spiralia</taxon>
        <taxon>Lophotrochozoa</taxon>
        <taxon>Mollusca</taxon>
        <taxon>Bivalvia</taxon>
        <taxon>Autobranchia</taxon>
        <taxon>Heteroconchia</taxon>
        <taxon>Euheterodonta</taxon>
        <taxon>Imparidentia</taxon>
        <taxon>Neoheterodontei</taxon>
        <taxon>Myida</taxon>
        <taxon>Dreissenoidea</taxon>
        <taxon>Dreissenidae</taxon>
        <taxon>Dreissena</taxon>
    </lineage>
</organism>
<evidence type="ECO:0000256" key="2">
    <source>
        <dbReference type="ARBA" id="ARBA00023121"/>
    </source>
</evidence>
<evidence type="ECO:0000256" key="1">
    <source>
        <dbReference type="ARBA" id="ARBA00006889"/>
    </source>
</evidence>
<dbReference type="PANTHER" id="PTHR37437:SF1">
    <property type="entry name" value="LIPOCALIN-RELATED PROTEIN"/>
    <property type="match status" value="1"/>
</dbReference>
<proteinExistence type="inferred from homology"/>
<accession>A0A9D4HQI1</accession>